<gene>
    <name evidence="2" type="ORF">GGP41_008955</name>
</gene>
<organism evidence="2 3">
    <name type="scientific">Cochliobolus sativus</name>
    <name type="common">Common root rot and spot blotch fungus</name>
    <name type="synonym">Bipolaris sorokiniana</name>
    <dbReference type="NCBI Taxonomy" id="45130"/>
    <lineage>
        <taxon>Eukaryota</taxon>
        <taxon>Fungi</taxon>
        <taxon>Dikarya</taxon>
        <taxon>Ascomycota</taxon>
        <taxon>Pezizomycotina</taxon>
        <taxon>Dothideomycetes</taxon>
        <taxon>Pleosporomycetidae</taxon>
        <taxon>Pleosporales</taxon>
        <taxon>Pleosporineae</taxon>
        <taxon>Pleosporaceae</taxon>
        <taxon>Bipolaris</taxon>
    </lineage>
</organism>
<name>A0A8H5ZED1_COCSA</name>
<protein>
    <recommendedName>
        <fullName evidence="4">Fungal N-terminal domain-containing protein</fullName>
    </recommendedName>
</protein>
<evidence type="ECO:0000256" key="1">
    <source>
        <dbReference type="SAM" id="MobiDB-lite"/>
    </source>
</evidence>
<reference evidence="2" key="1">
    <citation type="submission" date="2019-11" db="EMBL/GenBank/DDBJ databases">
        <title>Bipolaris sorokiniana Genome sequencing.</title>
        <authorList>
            <person name="Wang H."/>
        </authorList>
    </citation>
    <scope>NUCLEOTIDE SEQUENCE</scope>
</reference>
<dbReference type="GO" id="GO:0003824">
    <property type="term" value="F:catalytic activity"/>
    <property type="evidence" value="ECO:0007669"/>
    <property type="project" value="InterPro"/>
</dbReference>
<feature type="region of interest" description="Disordered" evidence="1">
    <location>
        <begin position="154"/>
        <end position="201"/>
    </location>
</feature>
<dbReference type="AlphaFoldDB" id="A0A8H5ZED1"/>
<dbReference type="EMBL" id="WNKQ01000012">
    <property type="protein sequence ID" value="KAF5847687.1"/>
    <property type="molecule type" value="Genomic_DNA"/>
</dbReference>
<dbReference type="InterPro" id="IPR011257">
    <property type="entry name" value="DNA_glycosylase"/>
</dbReference>
<dbReference type="Gene3D" id="1.10.340.30">
    <property type="entry name" value="Hypothetical protein, domain 2"/>
    <property type="match status" value="1"/>
</dbReference>
<feature type="region of interest" description="Disordered" evidence="1">
    <location>
        <begin position="251"/>
        <end position="272"/>
    </location>
</feature>
<dbReference type="Proteomes" id="UP000624244">
    <property type="component" value="Unassembled WGS sequence"/>
</dbReference>
<evidence type="ECO:0008006" key="4">
    <source>
        <dbReference type="Google" id="ProtNLM"/>
    </source>
</evidence>
<feature type="compositionally biased region" description="Low complexity" evidence="1">
    <location>
        <begin position="251"/>
        <end position="269"/>
    </location>
</feature>
<accession>A0A8H5ZED1</accession>
<dbReference type="GO" id="GO:0006281">
    <property type="term" value="P:DNA repair"/>
    <property type="evidence" value="ECO:0007669"/>
    <property type="project" value="InterPro"/>
</dbReference>
<proteinExistence type="predicted"/>
<evidence type="ECO:0000313" key="2">
    <source>
        <dbReference type="EMBL" id="KAF5847687.1"/>
    </source>
</evidence>
<dbReference type="SUPFAM" id="SSF48150">
    <property type="entry name" value="DNA-glycosylase"/>
    <property type="match status" value="1"/>
</dbReference>
<comment type="caution">
    <text evidence="2">The sequence shown here is derived from an EMBL/GenBank/DDBJ whole genome shotgun (WGS) entry which is preliminary data.</text>
</comment>
<evidence type="ECO:0000313" key="3">
    <source>
        <dbReference type="Proteomes" id="UP000624244"/>
    </source>
</evidence>
<sequence length="421" mass="46636">MEVAAAMVSFVGLVGTVAQGQKFLYDFTTNMKDCPKDIHKMKTDIELVEALITQVVQQSNERDGRLRESAVLARAIGHAQESVKDLKKELAMDPSNGKHRRFRFATKLSQTKKLRASLDRSKTIMLDLKTQLHSDLLYEIRDMNQEVLRSIENTSGNLETHDRNSHKVTQKSMVQEETTDNSRGKAEALVPPASDTSSEGLTNVEIAAKNLEHTTGLLMETGISSSPASLPSTPALSREVSDISVISSSQETTASSISSSQSIPPSVSQDAQKANIASKHPLLQFKDNQFQFLVAIIFTQRATKQKNLACQRASECLTAYPTPEALSKASFAALSQYFIELGLYNTKPPQLINLARAYVKDPPQQGRLRSKPNCPQSEISHLPRIGVSSINAWLVYCCERIDVVTTDTTLLEYMEHLKKKK</sequence>